<keyword evidence="6" id="KW-1003">Cell membrane</keyword>
<reference evidence="8 9" key="1">
    <citation type="submission" date="2024-09" db="EMBL/GenBank/DDBJ databases">
        <authorList>
            <person name="Sun Q."/>
            <person name="Mori K."/>
        </authorList>
    </citation>
    <scope>NUCLEOTIDE SEQUENCE [LARGE SCALE GENOMIC DNA]</scope>
    <source>
        <strain evidence="8 9">KCTC 23315</strain>
    </source>
</reference>
<proteinExistence type="inferred from homology"/>
<dbReference type="Proteomes" id="UP001589813">
    <property type="component" value="Unassembled WGS sequence"/>
</dbReference>
<feature type="domain" description="ABC transmembrane type-2" evidence="7">
    <location>
        <begin position="112"/>
        <end position="337"/>
    </location>
</feature>
<evidence type="ECO:0000256" key="1">
    <source>
        <dbReference type="ARBA" id="ARBA00004141"/>
    </source>
</evidence>
<keyword evidence="9" id="KW-1185">Reference proteome</keyword>
<feature type="transmembrane region" description="Helical" evidence="6">
    <location>
        <begin position="189"/>
        <end position="211"/>
    </location>
</feature>
<accession>A0ABV6BBJ1</accession>
<gene>
    <name evidence="8" type="ORF">ACFFJP_07720</name>
</gene>
<protein>
    <recommendedName>
        <fullName evidence="6">Transport permease protein</fullName>
    </recommendedName>
</protein>
<evidence type="ECO:0000259" key="7">
    <source>
        <dbReference type="PROSITE" id="PS51012"/>
    </source>
</evidence>
<feature type="transmembrane region" description="Helical" evidence="6">
    <location>
        <begin position="223"/>
        <end position="246"/>
    </location>
</feature>
<evidence type="ECO:0000256" key="6">
    <source>
        <dbReference type="RuleBase" id="RU361157"/>
    </source>
</evidence>
<feature type="transmembrane region" description="Helical" evidence="6">
    <location>
        <begin position="145"/>
        <end position="168"/>
    </location>
</feature>
<evidence type="ECO:0000313" key="8">
    <source>
        <dbReference type="EMBL" id="MFC0048177.1"/>
    </source>
</evidence>
<dbReference type="InterPro" id="IPR052902">
    <property type="entry name" value="ABC-2_transporter"/>
</dbReference>
<name>A0ABV6BBJ1_9GAMM</name>
<organism evidence="8 9">
    <name type="scientific">Rheinheimera tilapiae</name>
    <dbReference type="NCBI Taxonomy" id="875043"/>
    <lineage>
        <taxon>Bacteria</taxon>
        <taxon>Pseudomonadati</taxon>
        <taxon>Pseudomonadota</taxon>
        <taxon>Gammaproteobacteria</taxon>
        <taxon>Chromatiales</taxon>
        <taxon>Chromatiaceae</taxon>
        <taxon>Rheinheimera</taxon>
    </lineage>
</organism>
<dbReference type="Pfam" id="PF01061">
    <property type="entry name" value="ABC2_membrane"/>
    <property type="match status" value="1"/>
</dbReference>
<feature type="transmembrane region" description="Helical" evidence="6">
    <location>
        <begin position="258"/>
        <end position="276"/>
    </location>
</feature>
<evidence type="ECO:0000256" key="3">
    <source>
        <dbReference type="ARBA" id="ARBA00022692"/>
    </source>
</evidence>
<evidence type="ECO:0000313" key="9">
    <source>
        <dbReference type="Proteomes" id="UP001589813"/>
    </source>
</evidence>
<dbReference type="RefSeq" id="WP_377242116.1">
    <property type="nucleotide sequence ID" value="NZ_JBHLXP010000001.1"/>
</dbReference>
<dbReference type="InterPro" id="IPR013525">
    <property type="entry name" value="ABC2_TM"/>
</dbReference>
<dbReference type="InterPro" id="IPR000412">
    <property type="entry name" value="ABC_2_transport"/>
</dbReference>
<sequence length="341" mass="37457">MMFSFRRFIAVLKARNLEFWRDRAALGWNLLFPFLLVAGFAFVFSGEPKAEYKVGVLQQSTVLDTAQHPLLTTRFVEFVPYQAEALARQRLAHHQIDLVLDLTANRYVVNPDSAKGYLVEKILLQQWPGATREEVTGQAIRYVDFVLPGILGMNMMFSCLFGVGYVLVRYRKNSVLKRLQATPLTALEFVGAQVVSRLAIVLAIAGVVFVSCQQLFGLMMLGSYALLLLVAALGALSMIALALLIASRLQSEELTGGLLNMTSWPMMILSGVWFSLEGAPQAVQWFAQLFPLTHLVSAARAVMLDGAGFADVSVQLGVMAAMSLVFLAAAAALFRWAGDGR</sequence>
<keyword evidence="6" id="KW-0813">Transport</keyword>
<feature type="transmembrane region" description="Helical" evidence="6">
    <location>
        <begin position="316"/>
        <end position="337"/>
    </location>
</feature>
<dbReference type="EMBL" id="JBHLXP010000001">
    <property type="protein sequence ID" value="MFC0048177.1"/>
    <property type="molecule type" value="Genomic_DNA"/>
</dbReference>
<dbReference type="InterPro" id="IPR047817">
    <property type="entry name" value="ABC2_TM_bact-type"/>
</dbReference>
<dbReference type="PANTHER" id="PTHR43027:SF2">
    <property type="entry name" value="TRANSPORT PERMEASE PROTEIN"/>
    <property type="match status" value="1"/>
</dbReference>
<keyword evidence="4 6" id="KW-1133">Transmembrane helix</keyword>
<feature type="transmembrane region" description="Helical" evidence="6">
    <location>
        <begin position="25"/>
        <end position="44"/>
    </location>
</feature>
<dbReference type="PRINTS" id="PR00164">
    <property type="entry name" value="ABC2TRNSPORT"/>
</dbReference>
<dbReference type="PANTHER" id="PTHR43027">
    <property type="entry name" value="DOXORUBICIN RESISTANCE ABC TRANSPORTER PERMEASE PROTEIN DRRC-RELATED"/>
    <property type="match status" value="1"/>
</dbReference>
<evidence type="ECO:0000256" key="5">
    <source>
        <dbReference type="ARBA" id="ARBA00023136"/>
    </source>
</evidence>
<comment type="similarity">
    <text evidence="2 6">Belongs to the ABC-2 integral membrane protein family.</text>
</comment>
<evidence type="ECO:0000256" key="4">
    <source>
        <dbReference type="ARBA" id="ARBA00022989"/>
    </source>
</evidence>
<comment type="caution">
    <text evidence="8">The sequence shown here is derived from an EMBL/GenBank/DDBJ whole genome shotgun (WGS) entry which is preliminary data.</text>
</comment>
<keyword evidence="5 6" id="KW-0472">Membrane</keyword>
<evidence type="ECO:0000256" key="2">
    <source>
        <dbReference type="ARBA" id="ARBA00007783"/>
    </source>
</evidence>
<dbReference type="PROSITE" id="PS51012">
    <property type="entry name" value="ABC_TM2"/>
    <property type="match status" value="1"/>
</dbReference>
<comment type="subcellular location">
    <subcellularLocation>
        <location evidence="6">Cell inner membrane</location>
        <topology evidence="6">Multi-pass membrane protein</topology>
    </subcellularLocation>
    <subcellularLocation>
        <location evidence="1">Membrane</location>
        <topology evidence="1">Multi-pass membrane protein</topology>
    </subcellularLocation>
</comment>
<keyword evidence="3 6" id="KW-0812">Transmembrane</keyword>